<organism evidence="2">
    <name type="scientific">viral metagenome</name>
    <dbReference type="NCBI Taxonomy" id="1070528"/>
    <lineage>
        <taxon>unclassified sequences</taxon>
        <taxon>metagenomes</taxon>
        <taxon>organismal metagenomes</taxon>
    </lineage>
</organism>
<accession>A0A6H1ZG12</accession>
<name>A0A6H1ZG12_9ZZZZ</name>
<sequence length="57" mass="6386">MKQFIKQLFRKTPSFTEIIVISGVVVLIAMICETGIWGMILATLAVIFIIRVAGKIY</sequence>
<feature type="transmembrane region" description="Helical" evidence="1">
    <location>
        <begin position="36"/>
        <end position="54"/>
    </location>
</feature>
<evidence type="ECO:0000313" key="2">
    <source>
        <dbReference type="EMBL" id="QJA46494.1"/>
    </source>
</evidence>
<dbReference type="AlphaFoldDB" id="A0A6H1ZG12"/>
<protein>
    <submittedName>
        <fullName evidence="2">Uncharacterized protein</fullName>
    </submittedName>
</protein>
<dbReference type="EMBL" id="MT144013">
    <property type="protein sequence ID" value="QJA46494.1"/>
    <property type="molecule type" value="Genomic_DNA"/>
</dbReference>
<evidence type="ECO:0000256" key="1">
    <source>
        <dbReference type="SAM" id="Phobius"/>
    </source>
</evidence>
<proteinExistence type="predicted"/>
<keyword evidence="1" id="KW-0472">Membrane</keyword>
<keyword evidence="1" id="KW-1133">Transmembrane helix</keyword>
<feature type="transmembrane region" description="Helical" evidence="1">
    <location>
        <begin position="12"/>
        <end position="30"/>
    </location>
</feature>
<reference evidence="2" key="1">
    <citation type="submission" date="2020-03" db="EMBL/GenBank/DDBJ databases">
        <title>The deep terrestrial virosphere.</title>
        <authorList>
            <person name="Holmfeldt K."/>
            <person name="Nilsson E."/>
            <person name="Simone D."/>
            <person name="Lopez-Fernandez M."/>
            <person name="Wu X."/>
            <person name="de Brujin I."/>
            <person name="Lundin D."/>
            <person name="Andersson A."/>
            <person name="Bertilsson S."/>
            <person name="Dopson M."/>
        </authorList>
    </citation>
    <scope>NUCLEOTIDE SEQUENCE</scope>
    <source>
        <strain evidence="2">TM448A00446</strain>
    </source>
</reference>
<gene>
    <name evidence="2" type="ORF">TM448A00446_0001</name>
</gene>
<keyword evidence="1" id="KW-0812">Transmembrane</keyword>